<dbReference type="PANTHER" id="PTHR10587">
    <property type="entry name" value="GLYCOSYL TRANSFERASE-RELATED"/>
    <property type="match status" value="1"/>
</dbReference>
<evidence type="ECO:0000256" key="1">
    <source>
        <dbReference type="ARBA" id="ARBA00022723"/>
    </source>
</evidence>
<dbReference type="GeneID" id="86052203"/>
<keyword evidence="6" id="KW-1185">Reference proteome</keyword>
<dbReference type="PANTHER" id="PTHR10587:SF133">
    <property type="entry name" value="CHITIN DEACETYLASE 1-RELATED"/>
    <property type="match status" value="1"/>
</dbReference>
<dbReference type="PROSITE" id="PS51677">
    <property type="entry name" value="NODB"/>
    <property type="match status" value="1"/>
</dbReference>
<dbReference type="Gene3D" id="3.20.20.370">
    <property type="entry name" value="Glycoside hydrolase/deacetylase"/>
    <property type="match status" value="1"/>
</dbReference>
<keyword evidence="2" id="KW-0378">Hydrolase</keyword>
<evidence type="ECO:0000256" key="3">
    <source>
        <dbReference type="SAM" id="Phobius"/>
    </source>
</evidence>
<dbReference type="EMBL" id="VUMI01000004">
    <property type="protein sequence ID" value="MSS87487.1"/>
    <property type="molecule type" value="Genomic_DNA"/>
</dbReference>
<proteinExistence type="predicted"/>
<feature type="domain" description="NodB homology" evidence="4">
    <location>
        <begin position="54"/>
        <end position="228"/>
    </location>
</feature>
<dbReference type="SUPFAM" id="SSF88713">
    <property type="entry name" value="Glycoside hydrolase/deacetylase"/>
    <property type="match status" value="1"/>
</dbReference>
<dbReference type="GO" id="GO:0005975">
    <property type="term" value="P:carbohydrate metabolic process"/>
    <property type="evidence" value="ECO:0007669"/>
    <property type="project" value="InterPro"/>
</dbReference>
<protein>
    <submittedName>
        <fullName evidence="5">Polysaccharide deacetylase family protein</fullName>
    </submittedName>
</protein>
<gene>
    <name evidence="5" type="ORF">FYJ45_03755</name>
</gene>
<dbReference type="GO" id="GO:0046872">
    <property type="term" value="F:metal ion binding"/>
    <property type="evidence" value="ECO:0007669"/>
    <property type="project" value="UniProtKB-KW"/>
</dbReference>
<name>A0A6N7WAH3_9FIRM</name>
<evidence type="ECO:0000313" key="5">
    <source>
        <dbReference type="EMBL" id="MSS87487.1"/>
    </source>
</evidence>
<dbReference type="GO" id="GO:0016810">
    <property type="term" value="F:hydrolase activity, acting on carbon-nitrogen (but not peptide) bonds"/>
    <property type="evidence" value="ECO:0007669"/>
    <property type="project" value="InterPro"/>
</dbReference>
<dbReference type="RefSeq" id="WP_154463551.1">
    <property type="nucleotide sequence ID" value="NZ_JAXDZL010000155.1"/>
</dbReference>
<evidence type="ECO:0000259" key="4">
    <source>
        <dbReference type="PROSITE" id="PS51677"/>
    </source>
</evidence>
<sequence>MLKGKGWIAFLTIVLFTAALSYFAREKNGAARQEAWSSHTLADAGYEDEAPYKGKVALTFDDGPHPVCTPQLLVGLKKRDVKVTFFVTGENVESYPEIVKRASEEGHLIGNHTFHHVQLTAANSDDFKKEIISTNDIIQEVTGKETSFIRPPYGSWDKKYEKELNMFPVLWDVDPLDWCSTNVDKIVRSVLAGTKENSIILMHDSYDSTVTAALQVVDILKAEGYEFVTVDEILFD</sequence>
<keyword evidence="1" id="KW-0479">Metal-binding</keyword>
<dbReference type="AlphaFoldDB" id="A0A6N7WAH3"/>
<organism evidence="5 6">
    <name type="scientific">Eisenbergiella porci</name>
    <dbReference type="NCBI Taxonomy" id="2652274"/>
    <lineage>
        <taxon>Bacteria</taxon>
        <taxon>Bacillati</taxon>
        <taxon>Bacillota</taxon>
        <taxon>Clostridia</taxon>
        <taxon>Lachnospirales</taxon>
        <taxon>Lachnospiraceae</taxon>
        <taxon>Eisenbergiella</taxon>
    </lineage>
</organism>
<evidence type="ECO:0000313" key="6">
    <source>
        <dbReference type="Proteomes" id="UP000436047"/>
    </source>
</evidence>
<dbReference type="CDD" id="cd10954">
    <property type="entry name" value="CE4_CtAXE_like"/>
    <property type="match status" value="1"/>
</dbReference>
<reference evidence="5 6" key="1">
    <citation type="submission" date="2019-08" db="EMBL/GenBank/DDBJ databases">
        <title>In-depth cultivation of the pig gut microbiome towards novel bacterial diversity and tailored functional studies.</title>
        <authorList>
            <person name="Wylensek D."/>
            <person name="Hitch T.C.A."/>
            <person name="Clavel T."/>
        </authorList>
    </citation>
    <scope>NUCLEOTIDE SEQUENCE [LARGE SCALE GENOMIC DNA]</scope>
    <source>
        <strain evidence="5 6">WCA-389-WT-23B</strain>
    </source>
</reference>
<dbReference type="GO" id="GO:0016020">
    <property type="term" value="C:membrane"/>
    <property type="evidence" value="ECO:0007669"/>
    <property type="project" value="TreeGrafter"/>
</dbReference>
<keyword evidence="3" id="KW-0812">Transmembrane</keyword>
<keyword evidence="3" id="KW-0472">Membrane</keyword>
<keyword evidence="3" id="KW-1133">Transmembrane helix</keyword>
<accession>A0A6N7WAH3</accession>
<dbReference type="Proteomes" id="UP000436047">
    <property type="component" value="Unassembled WGS sequence"/>
</dbReference>
<feature type="transmembrane region" description="Helical" evidence="3">
    <location>
        <begin position="6"/>
        <end position="24"/>
    </location>
</feature>
<dbReference type="InterPro" id="IPR050248">
    <property type="entry name" value="Polysacc_deacetylase_ArnD"/>
</dbReference>
<comment type="caution">
    <text evidence="5">The sequence shown here is derived from an EMBL/GenBank/DDBJ whole genome shotgun (WGS) entry which is preliminary data.</text>
</comment>
<evidence type="ECO:0000256" key="2">
    <source>
        <dbReference type="ARBA" id="ARBA00022801"/>
    </source>
</evidence>
<dbReference type="Pfam" id="PF01522">
    <property type="entry name" value="Polysacc_deac_1"/>
    <property type="match status" value="1"/>
</dbReference>
<dbReference type="InterPro" id="IPR011330">
    <property type="entry name" value="Glyco_hydro/deAcase_b/a-brl"/>
</dbReference>
<dbReference type="InterPro" id="IPR002509">
    <property type="entry name" value="NODB_dom"/>
</dbReference>